<gene>
    <name evidence="6" type="ORF">SAMN04488506_0679</name>
</gene>
<dbReference type="GO" id="GO:0016491">
    <property type="term" value="F:oxidoreductase activity"/>
    <property type="evidence" value="ECO:0007669"/>
    <property type="project" value="UniProtKB-KW"/>
</dbReference>
<dbReference type="AlphaFoldDB" id="A0A1I5VZC0"/>
<protein>
    <submittedName>
        <fullName evidence="6">Glycolate oxidase</fullName>
    </submittedName>
</protein>
<evidence type="ECO:0000313" key="6">
    <source>
        <dbReference type="EMBL" id="SFQ12829.1"/>
    </source>
</evidence>
<dbReference type="PROSITE" id="PS51387">
    <property type="entry name" value="FAD_PCMH"/>
    <property type="match status" value="1"/>
</dbReference>
<reference evidence="6 7" key="1">
    <citation type="submission" date="2016-10" db="EMBL/GenBank/DDBJ databases">
        <authorList>
            <person name="de Groot N.N."/>
        </authorList>
    </citation>
    <scope>NUCLEOTIDE SEQUENCE [LARGE SCALE GENOMIC DNA]</scope>
    <source>
        <strain evidence="6 7">DSM 20581</strain>
    </source>
</reference>
<dbReference type="InterPro" id="IPR016166">
    <property type="entry name" value="FAD-bd_PCMH"/>
</dbReference>
<organism evidence="6 7">
    <name type="scientific">Desemzia incerta</name>
    <dbReference type="NCBI Taxonomy" id="82801"/>
    <lineage>
        <taxon>Bacteria</taxon>
        <taxon>Bacillati</taxon>
        <taxon>Bacillota</taxon>
        <taxon>Bacilli</taxon>
        <taxon>Lactobacillales</taxon>
        <taxon>Carnobacteriaceae</taxon>
        <taxon>Desemzia</taxon>
    </lineage>
</organism>
<dbReference type="InterPro" id="IPR036318">
    <property type="entry name" value="FAD-bd_PCMH-like_sf"/>
</dbReference>
<dbReference type="InterPro" id="IPR006094">
    <property type="entry name" value="Oxid_FAD_bind_N"/>
</dbReference>
<dbReference type="SUPFAM" id="SSF56176">
    <property type="entry name" value="FAD-binding/transporter-associated domain-like"/>
    <property type="match status" value="1"/>
</dbReference>
<feature type="domain" description="FAD-binding PCMH-type" evidence="5">
    <location>
        <begin position="43"/>
        <end position="221"/>
    </location>
</feature>
<evidence type="ECO:0000259" key="5">
    <source>
        <dbReference type="PROSITE" id="PS51387"/>
    </source>
</evidence>
<dbReference type="Gene3D" id="3.30.70.2740">
    <property type="match status" value="1"/>
</dbReference>
<dbReference type="EMBL" id="FOXW01000002">
    <property type="protein sequence ID" value="SFQ12829.1"/>
    <property type="molecule type" value="Genomic_DNA"/>
</dbReference>
<dbReference type="PANTHER" id="PTHR42934:SF2">
    <property type="entry name" value="GLYCOLATE OXIDASE SUBUNIT GLCD"/>
    <property type="match status" value="1"/>
</dbReference>
<dbReference type="Proteomes" id="UP000199136">
    <property type="component" value="Unassembled WGS sequence"/>
</dbReference>
<comment type="cofactor">
    <cofactor evidence="1">
        <name>FAD</name>
        <dbReference type="ChEBI" id="CHEBI:57692"/>
    </cofactor>
</comment>
<keyword evidence="2" id="KW-0285">Flavoprotein</keyword>
<accession>A0A1I5VZC0</accession>
<dbReference type="Gene3D" id="1.10.45.10">
    <property type="entry name" value="Vanillyl-alcohol Oxidase, Chain A, domain 4"/>
    <property type="match status" value="1"/>
</dbReference>
<sequence length="466" mass="51184">MNKVCAIPEKELSLLTDIISDPNRLLVGESIPEDYLSDEYVKETGKVYAVALPLTKEEIIQLVKFAQSVELPIIVRGAGTGLSGATAPMKGELVIDVHLMNHIIGLDEETLTLTVEPGVLLGEIQEFIEKKGYFYPPDPGSKHSSIGGNVATNAGGMRAVKYGVTRDYVREMDVVLANGEEMTLGSLNIKSSSGYDLKDLFIGSEGTLGITTLIKLKVIPIPKASLSAIVAFSNLQDATNAVLDILKHGVDPTALEFFEKEGIAISERENNMLFPVQNGQAFLLMTLDGDSSESIARRMTLLEETVKQHNLVELLPLTDPADEKTAWFLRDTLLTAVVNYTEQVTMDEVVPINQLAALYQYTKELEAESGLSMISFGHAGDGNLHTCVARGKVTDQTEWETKRDDVLHKLYAKINELGGLPSAEHGIGVIKKPYFKEMTADINIEMMRKIKSVFDPENRLNPTKLF</sequence>
<dbReference type="Pfam" id="PF01565">
    <property type="entry name" value="FAD_binding_4"/>
    <property type="match status" value="1"/>
</dbReference>
<evidence type="ECO:0000256" key="4">
    <source>
        <dbReference type="ARBA" id="ARBA00023002"/>
    </source>
</evidence>
<dbReference type="SUPFAM" id="SSF55103">
    <property type="entry name" value="FAD-linked oxidases, C-terminal domain"/>
    <property type="match status" value="1"/>
</dbReference>
<dbReference type="InterPro" id="IPR016171">
    <property type="entry name" value="Vanillyl_alc_oxidase_C-sub2"/>
</dbReference>
<dbReference type="InterPro" id="IPR004113">
    <property type="entry name" value="FAD-bd_oxidored_4_C"/>
</dbReference>
<dbReference type="Pfam" id="PF02913">
    <property type="entry name" value="FAD-oxidase_C"/>
    <property type="match status" value="1"/>
</dbReference>
<dbReference type="Gene3D" id="3.30.465.10">
    <property type="match status" value="1"/>
</dbReference>
<dbReference type="InterPro" id="IPR051914">
    <property type="entry name" value="FAD-linked_OxidoTrans_Type4"/>
</dbReference>
<evidence type="ECO:0000256" key="1">
    <source>
        <dbReference type="ARBA" id="ARBA00001974"/>
    </source>
</evidence>
<proteinExistence type="predicted"/>
<keyword evidence="3" id="KW-0274">FAD</keyword>
<keyword evidence="7" id="KW-1185">Reference proteome</keyword>
<evidence type="ECO:0000256" key="3">
    <source>
        <dbReference type="ARBA" id="ARBA00022827"/>
    </source>
</evidence>
<dbReference type="STRING" id="82801.SAMN04488506_0679"/>
<dbReference type="InterPro" id="IPR016169">
    <property type="entry name" value="FAD-bd_PCMH_sub2"/>
</dbReference>
<evidence type="ECO:0000256" key="2">
    <source>
        <dbReference type="ARBA" id="ARBA00022630"/>
    </source>
</evidence>
<dbReference type="GO" id="GO:0071949">
    <property type="term" value="F:FAD binding"/>
    <property type="evidence" value="ECO:0007669"/>
    <property type="project" value="InterPro"/>
</dbReference>
<evidence type="ECO:0000313" key="7">
    <source>
        <dbReference type="Proteomes" id="UP000199136"/>
    </source>
</evidence>
<dbReference type="FunFam" id="1.10.45.10:FF:000001">
    <property type="entry name" value="D-lactate dehydrogenase mitochondrial"/>
    <property type="match status" value="1"/>
</dbReference>
<dbReference type="RefSeq" id="WP_244887635.1">
    <property type="nucleotide sequence ID" value="NZ_FOXW01000002.1"/>
</dbReference>
<dbReference type="InterPro" id="IPR016164">
    <property type="entry name" value="FAD-linked_Oxase-like_C"/>
</dbReference>
<name>A0A1I5VZC0_9LACT</name>
<keyword evidence="4" id="KW-0560">Oxidoreductase</keyword>
<dbReference type="PANTHER" id="PTHR42934">
    <property type="entry name" value="GLYCOLATE OXIDASE SUBUNIT GLCD"/>
    <property type="match status" value="1"/>
</dbReference>